<dbReference type="InterPro" id="IPR036192">
    <property type="entry name" value="Cell_div_ZapA-like_sf"/>
</dbReference>
<evidence type="ECO:0000313" key="10">
    <source>
        <dbReference type="EMBL" id="AKF05746.1"/>
    </source>
</evidence>
<dbReference type="GO" id="GO:0000917">
    <property type="term" value="P:division septum assembly"/>
    <property type="evidence" value="ECO:0007669"/>
    <property type="project" value="UniProtKB-KW"/>
</dbReference>
<reference evidence="10 11" key="1">
    <citation type="submission" date="2015-03" db="EMBL/GenBank/DDBJ databases">
        <title>Genome assembly of Sandaracinus amylolyticus DSM 53668.</title>
        <authorList>
            <person name="Sharma G."/>
            <person name="Subramanian S."/>
        </authorList>
    </citation>
    <scope>NUCLEOTIDE SEQUENCE [LARGE SCALE GENOMIC DNA]</scope>
    <source>
        <strain evidence="10 11">DSM 53668</strain>
    </source>
</reference>
<dbReference type="EMBL" id="CP011125">
    <property type="protein sequence ID" value="AKF05746.1"/>
    <property type="molecule type" value="Genomic_DNA"/>
</dbReference>
<dbReference type="GO" id="GO:0030428">
    <property type="term" value="C:cell septum"/>
    <property type="evidence" value="ECO:0007669"/>
    <property type="project" value="TreeGrafter"/>
</dbReference>
<evidence type="ECO:0000256" key="6">
    <source>
        <dbReference type="ARBA" id="ARBA00023306"/>
    </source>
</evidence>
<name>A0A0F6W2P6_9BACT</name>
<dbReference type="GO" id="GO:0032153">
    <property type="term" value="C:cell division site"/>
    <property type="evidence" value="ECO:0007669"/>
    <property type="project" value="TreeGrafter"/>
</dbReference>
<proteinExistence type="predicted"/>
<gene>
    <name evidence="10" type="ORF">DB32_002895</name>
</gene>
<evidence type="ECO:0000256" key="3">
    <source>
        <dbReference type="ARBA" id="ARBA00022490"/>
    </source>
</evidence>
<dbReference type="Gene3D" id="6.10.250.790">
    <property type="match status" value="1"/>
</dbReference>
<evidence type="ECO:0000256" key="7">
    <source>
        <dbReference type="ARBA" id="ARBA00024910"/>
    </source>
</evidence>
<dbReference type="RefSeq" id="WP_053232979.1">
    <property type="nucleotide sequence ID" value="NZ_CP011125.1"/>
</dbReference>
<accession>A0A0F6W2P6</accession>
<dbReference type="GO" id="GO:0043093">
    <property type="term" value="P:FtsZ-dependent cytokinesis"/>
    <property type="evidence" value="ECO:0007669"/>
    <property type="project" value="TreeGrafter"/>
</dbReference>
<dbReference type="STRING" id="927083.DB32_002895"/>
<keyword evidence="3" id="KW-0963">Cytoplasm</keyword>
<dbReference type="GO" id="GO:0000921">
    <property type="term" value="P:septin ring assembly"/>
    <property type="evidence" value="ECO:0007669"/>
    <property type="project" value="TreeGrafter"/>
</dbReference>
<dbReference type="KEGG" id="samy:DB32_002895"/>
<dbReference type="Proteomes" id="UP000034883">
    <property type="component" value="Chromosome"/>
</dbReference>
<protein>
    <recommendedName>
        <fullName evidence="2">Cell division protein ZapA</fullName>
    </recommendedName>
    <alternativeName>
        <fullName evidence="9">Z ring-associated protein ZapA</fullName>
    </alternativeName>
</protein>
<dbReference type="GO" id="GO:0005829">
    <property type="term" value="C:cytosol"/>
    <property type="evidence" value="ECO:0007669"/>
    <property type="project" value="TreeGrafter"/>
</dbReference>
<dbReference type="PANTHER" id="PTHR34981:SF1">
    <property type="entry name" value="CELL DIVISION PROTEIN ZAPA"/>
    <property type="match status" value="1"/>
</dbReference>
<keyword evidence="5" id="KW-0717">Septation</keyword>
<evidence type="ECO:0000313" key="11">
    <source>
        <dbReference type="Proteomes" id="UP000034883"/>
    </source>
</evidence>
<dbReference type="PANTHER" id="PTHR34981">
    <property type="entry name" value="CELL DIVISION PROTEIN ZAPA"/>
    <property type="match status" value="1"/>
</dbReference>
<evidence type="ECO:0000256" key="9">
    <source>
        <dbReference type="ARBA" id="ARBA00033158"/>
    </source>
</evidence>
<organism evidence="10 11">
    <name type="scientific">Sandaracinus amylolyticus</name>
    <dbReference type="NCBI Taxonomy" id="927083"/>
    <lineage>
        <taxon>Bacteria</taxon>
        <taxon>Pseudomonadati</taxon>
        <taxon>Myxococcota</taxon>
        <taxon>Polyangia</taxon>
        <taxon>Polyangiales</taxon>
        <taxon>Sandaracinaceae</taxon>
        <taxon>Sandaracinus</taxon>
    </lineage>
</organism>
<keyword evidence="4" id="KW-0132">Cell division</keyword>
<keyword evidence="6" id="KW-0131">Cell cycle</keyword>
<keyword evidence="11" id="KW-1185">Reference proteome</keyword>
<comment type="subunit">
    <text evidence="8">Homodimer. Interacts with FtsZ.</text>
</comment>
<evidence type="ECO:0000256" key="8">
    <source>
        <dbReference type="ARBA" id="ARBA00026068"/>
    </source>
</evidence>
<comment type="function">
    <text evidence="7">Activator of cell division through the inhibition of FtsZ GTPase activity, therefore promoting FtsZ assembly into bundles of protofilaments necessary for the formation of the division Z ring. It is recruited early at mid-cell but it is not essential for cell division.</text>
</comment>
<dbReference type="Pfam" id="PF05164">
    <property type="entry name" value="ZapA"/>
    <property type="match status" value="1"/>
</dbReference>
<dbReference type="InterPro" id="IPR007838">
    <property type="entry name" value="Cell_div_ZapA-like"/>
</dbReference>
<dbReference type="AlphaFoldDB" id="A0A0F6W2P6"/>
<comment type="subcellular location">
    <subcellularLocation>
        <location evidence="1">Cytoplasm</location>
    </subcellularLocation>
</comment>
<dbReference type="InterPro" id="IPR053712">
    <property type="entry name" value="Bac_CellDiv_Activator"/>
</dbReference>
<evidence type="ECO:0000256" key="4">
    <source>
        <dbReference type="ARBA" id="ARBA00022618"/>
    </source>
</evidence>
<evidence type="ECO:0000256" key="1">
    <source>
        <dbReference type="ARBA" id="ARBA00004496"/>
    </source>
</evidence>
<sequence length="103" mass="11257">MKRTVTLEIAGARYRMASDADEEHLRRLADLVNERIAALGPKATKSATPAQLLAVVALGLADELVQSENRRRELESSTRDALARAIARIDRRLETDAASDSEG</sequence>
<dbReference type="SUPFAM" id="SSF102829">
    <property type="entry name" value="Cell division protein ZapA-like"/>
    <property type="match status" value="1"/>
</dbReference>
<evidence type="ECO:0000256" key="5">
    <source>
        <dbReference type="ARBA" id="ARBA00023210"/>
    </source>
</evidence>
<evidence type="ECO:0000256" key="2">
    <source>
        <dbReference type="ARBA" id="ARBA00015195"/>
    </source>
</evidence>